<keyword evidence="5" id="KW-0998">Cell outer membrane</keyword>
<gene>
    <name evidence="7" type="ORF">F0415_11730</name>
</gene>
<accession>A0A5B2Z4X1</accession>
<dbReference type="EMBL" id="VUOD01000013">
    <property type="protein sequence ID" value="KAA2283968.1"/>
    <property type="molecule type" value="Genomic_DNA"/>
</dbReference>
<dbReference type="InterPro" id="IPR010583">
    <property type="entry name" value="MipA"/>
</dbReference>
<dbReference type="GO" id="GO:0009252">
    <property type="term" value="P:peptidoglycan biosynthetic process"/>
    <property type="evidence" value="ECO:0007669"/>
    <property type="project" value="TreeGrafter"/>
</dbReference>
<comment type="subcellular location">
    <subcellularLocation>
        <location evidence="1">Cell outer membrane</location>
    </subcellularLocation>
</comment>
<dbReference type="PANTHER" id="PTHR38776">
    <property type="entry name" value="MLTA-INTERACTING PROTEIN-RELATED"/>
    <property type="match status" value="1"/>
</dbReference>
<keyword evidence="4" id="KW-0472">Membrane</keyword>
<dbReference type="AlphaFoldDB" id="A0A5B2Z4X1"/>
<reference evidence="7 8" key="1">
    <citation type="submission" date="2019-09" db="EMBL/GenBank/DDBJ databases">
        <title>Arenimonas chukotkensis sp. nov., a bacterium isolated from Chukotka hot spring, Arctic region, Russia.</title>
        <authorList>
            <person name="Zayulina K.S."/>
            <person name="Prokofeva M.I."/>
            <person name="Elcheninov A.G."/>
            <person name="Novikov A."/>
            <person name="Kochetkova T.V."/>
            <person name="Kublanov I.V."/>
        </authorList>
    </citation>
    <scope>NUCLEOTIDE SEQUENCE [LARGE SCALE GENOMIC DNA]</scope>
    <source>
        <strain evidence="7 8">3729k</strain>
    </source>
</reference>
<feature type="signal peptide" evidence="6">
    <location>
        <begin position="1"/>
        <end position="22"/>
    </location>
</feature>
<dbReference type="Proteomes" id="UP000322165">
    <property type="component" value="Unassembled WGS sequence"/>
</dbReference>
<name>A0A5B2Z4X1_9GAMM</name>
<feature type="chain" id="PRO_5022974353" evidence="6">
    <location>
        <begin position="23"/>
        <end position="258"/>
    </location>
</feature>
<evidence type="ECO:0000256" key="3">
    <source>
        <dbReference type="ARBA" id="ARBA00022729"/>
    </source>
</evidence>
<evidence type="ECO:0000256" key="4">
    <source>
        <dbReference type="ARBA" id="ARBA00023136"/>
    </source>
</evidence>
<protein>
    <submittedName>
        <fullName evidence="7">MipA/OmpV family protein</fullName>
    </submittedName>
</protein>
<evidence type="ECO:0000313" key="7">
    <source>
        <dbReference type="EMBL" id="KAA2283968.1"/>
    </source>
</evidence>
<organism evidence="7 8">
    <name type="scientific">Arenimonas fontis</name>
    <dbReference type="NCBI Taxonomy" id="2608255"/>
    <lineage>
        <taxon>Bacteria</taxon>
        <taxon>Pseudomonadati</taxon>
        <taxon>Pseudomonadota</taxon>
        <taxon>Gammaproteobacteria</taxon>
        <taxon>Lysobacterales</taxon>
        <taxon>Lysobacteraceae</taxon>
        <taxon>Arenimonas</taxon>
    </lineage>
</organism>
<comment type="caution">
    <text evidence="7">The sequence shown here is derived from an EMBL/GenBank/DDBJ whole genome shotgun (WGS) entry which is preliminary data.</text>
</comment>
<evidence type="ECO:0000256" key="6">
    <source>
        <dbReference type="SAM" id="SignalP"/>
    </source>
</evidence>
<dbReference type="RefSeq" id="WP_149861415.1">
    <property type="nucleotide sequence ID" value="NZ_VUOD01000013.1"/>
</dbReference>
<dbReference type="Pfam" id="PF06629">
    <property type="entry name" value="MipA"/>
    <property type="match status" value="1"/>
</dbReference>
<sequence>MRSIALGCLIAAIALAAPPVAAQDGGRGEDRKGPPRWTFGGLLIDRADPYADIDRDPLLVPLVRFEGERAYLRGLRAGWRFVDRDDFELAGLAQARLNGYEAKDSPALAGMARRRSSLDLGLAATWRTPLGGIELALLQDALDRSGGREASLTWGLPFRRGGWGFLPALALRWQDADLVDYYYGVRPGEALPDRPAYEGDTALVAELSLLVERRLGPRWSLFARIGHSRYPGEIADSPIVERDHASSVMIGLGWSPAD</sequence>
<evidence type="ECO:0000256" key="2">
    <source>
        <dbReference type="ARBA" id="ARBA00005722"/>
    </source>
</evidence>
<evidence type="ECO:0000256" key="5">
    <source>
        <dbReference type="ARBA" id="ARBA00023237"/>
    </source>
</evidence>
<keyword evidence="3 6" id="KW-0732">Signal</keyword>
<dbReference type="GO" id="GO:0009279">
    <property type="term" value="C:cell outer membrane"/>
    <property type="evidence" value="ECO:0007669"/>
    <property type="project" value="UniProtKB-SubCell"/>
</dbReference>
<proteinExistence type="inferred from homology"/>
<comment type="similarity">
    <text evidence="2">Belongs to the MipA/OmpV family.</text>
</comment>
<evidence type="ECO:0000256" key="1">
    <source>
        <dbReference type="ARBA" id="ARBA00004442"/>
    </source>
</evidence>
<evidence type="ECO:0000313" key="8">
    <source>
        <dbReference type="Proteomes" id="UP000322165"/>
    </source>
</evidence>
<keyword evidence="8" id="KW-1185">Reference proteome</keyword>
<reference evidence="7 8" key="2">
    <citation type="submission" date="2019-09" db="EMBL/GenBank/DDBJ databases">
        <authorList>
            <person name="Mazur A."/>
        </authorList>
    </citation>
    <scope>NUCLEOTIDE SEQUENCE [LARGE SCALE GENOMIC DNA]</scope>
    <source>
        <strain evidence="7 8">3729k</strain>
    </source>
</reference>
<dbReference type="PANTHER" id="PTHR38776:SF1">
    <property type="entry name" value="MLTA-INTERACTING PROTEIN-RELATED"/>
    <property type="match status" value="1"/>
</dbReference>